<dbReference type="PANTHER" id="PTHR43423:SF1">
    <property type="entry name" value="ABC TRANSPORTER I FAMILY MEMBER 17"/>
    <property type="match status" value="1"/>
</dbReference>
<dbReference type="GO" id="GO:0005524">
    <property type="term" value="F:ATP binding"/>
    <property type="evidence" value="ECO:0007669"/>
    <property type="project" value="UniProtKB-KW"/>
</dbReference>
<evidence type="ECO:0000259" key="5">
    <source>
        <dbReference type="PROSITE" id="PS50893"/>
    </source>
</evidence>
<keyword evidence="4 6" id="KW-0067">ATP-binding</keyword>
<dbReference type="CDD" id="cd03260">
    <property type="entry name" value="ABC_PstB_phosphate_transporter"/>
    <property type="match status" value="1"/>
</dbReference>
<dbReference type="STRING" id="77095.SAMN05216455_103191"/>
<evidence type="ECO:0000256" key="2">
    <source>
        <dbReference type="ARBA" id="ARBA00022592"/>
    </source>
</evidence>
<feature type="domain" description="ABC transporter" evidence="5">
    <location>
        <begin position="64"/>
        <end position="306"/>
    </location>
</feature>
<dbReference type="InterPro" id="IPR017871">
    <property type="entry name" value="ABC_transporter-like_CS"/>
</dbReference>
<keyword evidence="7" id="KW-1185">Reference proteome</keyword>
<dbReference type="Pfam" id="PF00005">
    <property type="entry name" value="ABC_tran"/>
    <property type="match status" value="1"/>
</dbReference>
<dbReference type="PROSITE" id="PS50893">
    <property type="entry name" value="ABC_TRANSPORTER_2"/>
    <property type="match status" value="1"/>
</dbReference>
<dbReference type="AlphaFoldDB" id="D8E0I8"/>
<dbReference type="GO" id="GO:0005315">
    <property type="term" value="F:phosphate transmembrane transporter activity"/>
    <property type="evidence" value="ECO:0007669"/>
    <property type="project" value="InterPro"/>
</dbReference>
<evidence type="ECO:0000256" key="3">
    <source>
        <dbReference type="ARBA" id="ARBA00022741"/>
    </source>
</evidence>
<organism evidence="6 7">
    <name type="scientific">Segatella baroniae B14</name>
    <dbReference type="NCBI Taxonomy" id="752555"/>
    <lineage>
        <taxon>Bacteria</taxon>
        <taxon>Pseudomonadati</taxon>
        <taxon>Bacteroidota</taxon>
        <taxon>Bacteroidia</taxon>
        <taxon>Bacteroidales</taxon>
        <taxon>Prevotellaceae</taxon>
        <taxon>Segatella</taxon>
    </lineage>
</organism>
<dbReference type="Gene3D" id="3.40.50.300">
    <property type="entry name" value="P-loop containing nucleotide triphosphate hydrolases"/>
    <property type="match status" value="1"/>
</dbReference>
<keyword evidence="6" id="KW-0378">Hydrolase</keyword>
<comment type="caution">
    <text evidence="6">The sequence shown here is derived from an EMBL/GenBank/DDBJ whole genome shotgun (WGS) entry which is preliminary data.</text>
</comment>
<sequence>MVFGESFLCFTFATVNQIIRQGIMNIAISSVTNKVFGLAPSFGWNKTEHFVVNAKFKREQNVNLSTKGLNVSVKGAKILKDVNVEIPQHKITCIIGPSGCGKSTLLRTFNRLNDGVEGMKISGEVILGEHNILKASSSELTQLRRNIGLVPQRPCPLPMSIYDNVAYGCRIHGIRGRKKLDAVVKHYLQQVGLWDEVKDRLHSPANRLSGGQQQRLCLARSLAVEPSYLLADESTSALDPISSKKVESLFTELKKDYSIVMVTHTLRQALRLADYVVFMYLGEVIEAGPAEQVFHHPKNELTKKYLEGAFS</sequence>
<dbReference type="GO" id="GO:0016020">
    <property type="term" value="C:membrane"/>
    <property type="evidence" value="ECO:0007669"/>
    <property type="project" value="InterPro"/>
</dbReference>
<dbReference type="EMBL" id="ADWO01000096">
    <property type="protein sequence ID" value="EFI70777.1"/>
    <property type="molecule type" value="Genomic_DNA"/>
</dbReference>
<dbReference type="GO" id="GO:0035435">
    <property type="term" value="P:phosphate ion transmembrane transport"/>
    <property type="evidence" value="ECO:0007669"/>
    <property type="project" value="InterPro"/>
</dbReference>
<dbReference type="PANTHER" id="PTHR43423">
    <property type="entry name" value="ABC TRANSPORTER I FAMILY MEMBER 17"/>
    <property type="match status" value="1"/>
</dbReference>
<dbReference type="InterPro" id="IPR003593">
    <property type="entry name" value="AAA+_ATPase"/>
</dbReference>
<dbReference type="InterPro" id="IPR027417">
    <property type="entry name" value="P-loop_NTPase"/>
</dbReference>
<dbReference type="InterPro" id="IPR005670">
    <property type="entry name" value="PstB-like"/>
</dbReference>
<evidence type="ECO:0000256" key="1">
    <source>
        <dbReference type="ARBA" id="ARBA00022448"/>
    </source>
</evidence>
<dbReference type="GO" id="GO:0016887">
    <property type="term" value="F:ATP hydrolysis activity"/>
    <property type="evidence" value="ECO:0007669"/>
    <property type="project" value="InterPro"/>
</dbReference>
<accession>D8E0I8</accession>
<dbReference type="InterPro" id="IPR003439">
    <property type="entry name" value="ABC_transporter-like_ATP-bd"/>
</dbReference>
<keyword evidence="3" id="KW-0547">Nucleotide-binding</keyword>
<keyword evidence="1" id="KW-0813">Transport</keyword>
<dbReference type="EC" id="3.6.3.27" evidence="6"/>
<evidence type="ECO:0000313" key="7">
    <source>
        <dbReference type="Proteomes" id="UP000004524"/>
    </source>
</evidence>
<dbReference type="SUPFAM" id="SSF52540">
    <property type="entry name" value="P-loop containing nucleoside triphosphate hydrolases"/>
    <property type="match status" value="1"/>
</dbReference>
<reference evidence="6 7" key="1">
    <citation type="journal article" date="2010" name="Microb. Ecol.">
        <title>Comparative genome analysis of Prevotella ruminicola and Prevotella bryantii: insights into their environmental niche.</title>
        <authorList>
            <consortium name="North American Consortium for Rumen Bacteria"/>
            <person name="Purushe J."/>
            <person name="Fouts D.E."/>
            <person name="Morrison M."/>
            <person name="White B.A."/>
            <person name="Mackie R.I."/>
            <person name="Coutinho P.M."/>
            <person name="Henrissat B."/>
            <person name="Nelson K.E."/>
        </authorList>
    </citation>
    <scope>NUCLEOTIDE SEQUENCE [LARGE SCALE GENOMIC DNA]</scope>
    <source>
        <strain evidence="6 7">B14</strain>
    </source>
</reference>
<dbReference type="PROSITE" id="PS00211">
    <property type="entry name" value="ABC_TRANSPORTER_1"/>
    <property type="match status" value="1"/>
</dbReference>
<keyword evidence="2" id="KW-0592">Phosphate transport</keyword>
<protein>
    <submittedName>
        <fullName evidence="6">Phosphate ABC transporter, ATP-binding protein PstB</fullName>
        <ecNumber evidence="6">3.6.3.27</ecNumber>
    </submittedName>
</protein>
<dbReference type="Proteomes" id="UP000004524">
    <property type="component" value="Unassembled WGS sequence"/>
</dbReference>
<evidence type="ECO:0000256" key="4">
    <source>
        <dbReference type="ARBA" id="ARBA00022840"/>
    </source>
</evidence>
<evidence type="ECO:0000313" key="6">
    <source>
        <dbReference type="EMBL" id="EFI70777.1"/>
    </source>
</evidence>
<proteinExistence type="predicted"/>
<name>D8E0I8_9BACT</name>
<dbReference type="SMART" id="SM00382">
    <property type="entry name" value="AAA"/>
    <property type="match status" value="1"/>
</dbReference>
<gene>
    <name evidence="6" type="ORF">PBR_0813</name>
</gene>